<protein>
    <submittedName>
        <fullName evidence="2">Uncharacterized protein</fullName>
    </submittedName>
</protein>
<organism evidence="2 3">
    <name type="scientific">Undibacterium squillarum</name>
    <dbReference type="NCBI Taxonomy" id="1131567"/>
    <lineage>
        <taxon>Bacteria</taxon>
        <taxon>Pseudomonadati</taxon>
        <taxon>Pseudomonadota</taxon>
        <taxon>Betaproteobacteria</taxon>
        <taxon>Burkholderiales</taxon>
        <taxon>Oxalobacteraceae</taxon>
        <taxon>Undibacterium</taxon>
    </lineage>
</organism>
<comment type="caution">
    <text evidence="2">The sequence shown here is derived from an EMBL/GenBank/DDBJ whole genome shotgun (WGS) entry which is preliminary data.</text>
</comment>
<name>A0ABQ2Y2K7_9BURK</name>
<gene>
    <name evidence="2" type="ORF">GCM10010946_27480</name>
</gene>
<sequence length="180" mass="19628">MISSKKQMAAMMLALLMTGPAIAQNTPQTSAKTTTGIQEFTTDGCSLFPDRAPGGTPDWCDCCVQHDVAYWRGGTEEERLQADIALREGVQNKSGSPQLAQMMYNGVRVGGDAALNTSFRWGYGWPYGRGYRALNADEQQQAAQAMARYRQQAGAMQCPSKPVTLSVLFSAGEKNEYGKR</sequence>
<dbReference type="EMBL" id="BMYU01000007">
    <property type="protein sequence ID" value="GGX47502.1"/>
    <property type="molecule type" value="Genomic_DNA"/>
</dbReference>
<reference evidence="3" key="1">
    <citation type="journal article" date="2019" name="Int. J. Syst. Evol. Microbiol.">
        <title>The Global Catalogue of Microorganisms (GCM) 10K type strain sequencing project: providing services to taxonomists for standard genome sequencing and annotation.</title>
        <authorList>
            <consortium name="The Broad Institute Genomics Platform"/>
            <consortium name="The Broad Institute Genome Sequencing Center for Infectious Disease"/>
            <person name="Wu L."/>
            <person name="Ma J."/>
        </authorList>
    </citation>
    <scope>NUCLEOTIDE SEQUENCE [LARGE SCALE GENOMIC DNA]</scope>
    <source>
        <strain evidence="3">KCTC 23917</strain>
    </source>
</reference>
<evidence type="ECO:0000256" key="1">
    <source>
        <dbReference type="SAM" id="SignalP"/>
    </source>
</evidence>
<feature type="chain" id="PRO_5047243958" evidence="1">
    <location>
        <begin position="24"/>
        <end position="180"/>
    </location>
</feature>
<proteinExistence type="predicted"/>
<keyword evidence="3" id="KW-1185">Reference proteome</keyword>
<dbReference type="Proteomes" id="UP000653343">
    <property type="component" value="Unassembled WGS sequence"/>
</dbReference>
<evidence type="ECO:0000313" key="2">
    <source>
        <dbReference type="EMBL" id="GGX47502.1"/>
    </source>
</evidence>
<accession>A0ABQ2Y2K7</accession>
<dbReference type="SUPFAM" id="SSF48619">
    <property type="entry name" value="Phospholipase A2, PLA2"/>
    <property type="match status" value="1"/>
</dbReference>
<dbReference type="InterPro" id="IPR036444">
    <property type="entry name" value="PLipase_A2_dom_sf"/>
</dbReference>
<feature type="signal peptide" evidence="1">
    <location>
        <begin position="1"/>
        <end position="23"/>
    </location>
</feature>
<dbReference type="RefSeq" id="WP_189357785.1">
    <property type="nucleotide sequence ID" value="NZ_BMYU01000007.1"/>
</dbReference>
<keyword evidence="1" id="KW-0732">Signal</keyword>
<evidence type="ECO:0000313" key="3">
    <source>
        <dbReference type="Proteomes" id="UP000653343"/>
    </source>
</evidence>